<dbReference type="AlphaFoldDB" id="A0A2W7UD53"/>
<protein>
    <recommendedName>
        <fullName evidence="3">Cyclase</fullName>
    </recommendedName>
</protein>
<evidence type="ECO:0000313" key="1">
    <source>
        <dbReference type="EMBL" id="PZX93097.1"/>
    </source>
</evidence>
<evidence type="ECO:0008006" key="3">
    <source>
        <dbReference type="Google" id="ProtNLM"/>
    </source>
</evidence>
<dbReference type="EMBL" id="QKXH01000007">
    <property type="protein sequence ID" value="PZX93097.1"/>
    <property type="molecule type" value="Genomic_DNA"/>
</dbReference>
<dbReference type="RefSeq" id="WP_111410378.1">
    <property type="nucleotide sequence ID" value="NZ_QKXH01000007.1"/>
</dbReference>
<reference evidence="1 2" key="1">
    <citation type="submission" date="2018-06" db="EMBL/GenBank/DDBJ databases">
        <title>Flavobacterium sp IMCC34762, genome.</title>
        <authorList>
            <person name="Joung Y."/>
            <person name="Cho J."/>
            <person name="Song J."/>
        </authorList>
    </citation>
    <scope>NUCLEOTIDE SEQUENCE [LARGE SCALE GENOMIC DNA]</scope>
    <source>
        <strain evidence="1 2">IMCC34762</strain>
    </source>
</reference>
<keyword evidence="2" id="KW-1185">Reference proteome</keyword>
<sequence>MKAILTMFTAILAISFTSCKKESDKEKVPTESSPEKVAVKQEPVFEPFKVMVITHTVKDFDTWKKAFDEHESVRTASGLTLRALGRDMDNPNKIYVFLNIQDLQKAKDFAANPELKDRMKKGGVTSTPDFRYADVIRFEESPATLKGRVRVGHKVKDFDAWLKAYDAEGKETRMDHGLVDRAISRSIDDPNMVYVTFAISDLDKAKARLEDPALKKIMTDAGVIGKPEITFYNAVE</sequence>
<evidence type="ECO:0000313" key="2">
    <source>
        <dbReference type="Proteomes" id="UP000249177"/>
    </source>
</evidence>
<dbReference type="Proteomes" id="UP000249177">
    <property type="component" value="Unassembled WGS sequence"/>
</dbReference>
<dbReference type="OrthoDB" id="1329448at2"/>
<comment type="caution">
    <text evidence="1">The sequence shown here is derived from an EMBL/GenBank/DDBJ whole genome shotgun (WGS) entry which is preliminary data.</text>
</comment>
<dbReference type="PROSITE" id="PS51257">
    <property type="entry name" value="PROKAR_LIPOPROTEIN"/>
    <property type="match status" value="1"/>
</dbReference>
<organism evidence="1 2">
    <name type="scientific">Flavobacterium aquariorum</name>
    <dbReference type="NCBI Taxonomy" id="2217670"/>
    <lineage>
        <taxon>Bacteria</taxon>
        <taxon>Pseudomonadati</taxon>
        <taxon>Bacteroidota</taxon>
        <taxon>Flavobacteriia</taxon>
        <taxon>Flavobacteriales</taxon>
        <taxon>Flavobacteriaceae</taxon>
        <taxon>Flavobacterium</taxon>
    </lineage>
</organism>
<proteinExistence type="predicted"/>
<name>A0A2W7UD53_9FLAO</name>
<gene>
    <name evidence="1" type="ORF">DOS84_12075</name>
</gene>
<accession>A0A2W7UD53</accession>